<dbReference type="InterPro" id="IPR001509">
    <property type="entry name" value="Epimerase_deHydtase"/>
</dbReference>
<dbReference type="PANTHER" id="PTHR43245">
    <property type="entry name" value="BIFUNCTIONAL POLYMYXIN RESISTANCE PROTEIN ARNA"/>
    <property type="match status" value="1"/>
</dbReference>
<gene>
    <name evidence="2" type="ORF">VV02_01865</name>
</gene>
<evidence type="ECO:0000313" key="3">
    <source>
        <dbReference type="Proteomes" id="UP000066480"/>
    </source>
</evidence>
<protein>
    <recommendedName>
        <fullName evidence="1">NAD-dependent epimerase/dehydratase domain-containing protein</fullName>
    </recommendedName>
</protein>
<dbReference type="Gene3D" id="3.40.50.720">
    <property type="entry name" value="NAD(P)-binding Rossmann-like Domain"/>
    <property type="match status" value="1"/>
</dbReference>
<dbReference type="OrthoDB" id="9801785at2"/>
<dbReference type="InterPro" id="IPR036291">
    <property type="entry name" value="NAD(P)-bd_dom_sf"/>
</dbReference>
<reference evidence="2 3" key="1">
    <citation type="submission" date="2015-03" db="EMBL/GenBank/DDBJ databases">
        <title>Luteipulveratus halotolerans sp. nov., a novel actinobacterium (Dermacoccaceae) from Sarawak, Malaysia.</title>
        <authorList>
            <person name="Juboi H."/>
            <person name="Basik A."/>
            <person name="Shamsul S.S."/>
            <person name="Arnold P."/>
            <person name="Schmitt E.K."/>
            <person name="Sanglier J.-J."/>
            <person name="Yeo T."/>
        </authorList>
    </citation>
    <scope>NUCLEOTIDE SEQUENCE [LARGE SCALE GENOMIC DNA]</scope>
    <source>
        <strain evidence="2 3">MN07-A0370</strain>
    </source>
</reference>
<dbReference type="STRING" id="571913.VV02_01865"/>
<dbReference type="RefSeq" id="WP_052589462.1">
    <property type="nucleotide sequence ID" value="NZ_CP011112.1"/>
</dbReference>
<dbReference type="KEGG" id="lmoi:VV02_01865"/>
<dbReference type="Proteomes" id="UP000066480">
    <property type="component" value="Chromosome"/>
</dbReference>
<feature type="domain" description="NAD-dependent epimerase/dehydratase" evidence="1">
    <location>
        <begin position="169"/>
        <end position="280"/>
    </location>
</feature>
<name>A0A0K1JE84_9MICO</name>
<dbReference type="SUPFAM" id="SSF51735">
    <property type="entry name" value="NAD(P)-binding Rossmann-fold domains"/>
    <property type="match status" value="1"/>
</dbReference>
<feature type="domain" description="NAD-dependent epimerase/dehydratase" evidence="1">
    <location>
        <begin position="4"/>
        <end position="132"/>
    </location>
</feature>
<dbReference type="PATRIC" id="fig|571913.6.peg.382"/>
<evidence type="ECO:0000259" key="1">
    <source>
        <dbReference type="Pfam" id="PF01370"/>
    </source>
</evidence>
<organism evidence="2 3">
    <name type="scientific">Luteipulveratus mongoliensis</name>
    <dbReference type="NCBI Taxonomy" id="571913"/>
    <lineage>
        <taxon>Bacteria</taxon>
        <taxon>Bacillati</taxon>
        <taxon>Actinomycetota</taxon>
        <taxon>Actinomycetes</taxon>
        <taxon>Micrococcales</taxon>
        <taxon>Dermacoccaceae</taxon>
        <taxon>Luteipulveratus</taxon>
    </lineage>
</organism>
<dbReference type="InterPro" id="IPR050177">
    <property type="entry name" value="Lipid_A_modif_metabolic_enz"/>
</dbReference>
<dbReference type="PANTHER" id="PTHR43245:SF13">
    <property type="entry name" value="UDP-D-APIOSE_UDP-D-XYLOSE SYNTHASE 2"/>
    <property type="match status" value="1"/>
</dbReference>
<dbReference type="EMBL" id="CP011112">
    <property type="protein sequence ID" value="AKU14903.1"/>
    <property type="molecule type" value="Genomic_DNA"/>
</dbReference>
<sequence length="373" mass="40180">MAKVLVTGGAGFIGSHVVDHLLEQGREVRVLDAVIEQVHGTDGPSYLSSEAELVRADIRDRAAVAAALEGVDSVVHLAAEVGVGQSMYEVKRYVDTNTSGTANLLDVLANDTHDVGKVVVASSMSIYGEGAYRCATHGDQAPGQRDEGALRRREWEVACPQCGAALEPIPTPEDKRLLPSSVYALTKMDQELLTLNVCGAYDIAATAVRYFNGYGARQALSNPYTGVAAIFSSRILNGRPPLVMEDGLQRRDFVHVKDIARATVLALTSSAADGHAVNVGGGDPISILEVAELLARALDREDIEPEVVQKYRVGDIRHCWADSTKARDLLGFVPEFSFRDKGVEDLIEWVEQQTATDRVDDAAAELSRRGLAI</sequence>
<accession>A0A0K1JE84</accession>
<keyword evidence="3" id="KW-1185">Reference proteome</keyword>
<proteinExistence type="predicted"/>
<dbReference type="PRINTS" id="PR01713">
    <property type="entry name" value="NUCEPIMERASE"/>
</dbReference>
<dbReference type="AlphaFoldDB" id="A0A0K1JE84"/>
<dbReference type="Pfam" id="PF01370">
    <property type="entry name" value="Epimerase"/>
    <property type="match status" value="2"/>
</dbReference>
<evidence type="ECO:0000313" key="2">
    <source>
        <dbReference type="EMBL" id="AKU14903.1"/>
    </source>
</evidence>